<feature type="transmembrane region" description="Helical" evidence="2">
    <location>
        <begin position="93"/>
        <end position="117"/>
    </location>
</feature>
<feature type="transmembrane region" description="Helical" evidence="2">
    <location>
        <begin position="52"/>
        <end position="73"/>
    </location>
</feature>
<feature type="region of interest" description="Disordered" evidence="1">
    <location>
        <begin position="14"/>
        <end position="46"/>
    </location>
</feature>
<keyword evidence="2" id="KW-0812">Transmembrane</keyword>
<proteinExistence type="predicted"/>
<evidence type="ECO:0000313" key="3">
    <source>
        <dbReference type="EMBL" id="KAK3373431.1"/>
    </source>
</evidence>
<gene>
    <name evidence="3" type="ORF">B0T24DRAFT_678867</name>
</gene>
<reference evidence="3" key="1">
    <citation type="journal article" date="2023" name="Mol. Phylogenet. Evol.">
        <title>Genome-scale phylogeny and comparative genomics of the fungal order Sordariales.</title>
        <authorList>
            <person name="Hensen N."/>
            <person name="Bonometti L."/>
            <person name="Westerberg I."/>
            <person name="Brannstrom I.O."/>
            <person name="Guillou S."/>
            <person name="Cros-Aarteil S."/>
            <person name="Calhoun S."/>
            <person name="Haridas S."/>
            <person name="Kuo A."/>
            <person name="Mondo S."/>
            <person name="Pangilinan J."/>
            <person name="Riley R."/>
            <person name="LaButti K."/>
            <person name="Andreopoulos B."/>
            <person name="Lipzen A."/>
            <person name="Chen C."/>
            <person name="Yan M."/>
            <person name="Daum C."/>
            <person name="Ng V."/>
            <person name="Clum A."/>
            <person name="Steindorff A."/>
            <person name="Ohm R.A."/>
            <person name="Martin F."/>
            <person name="Silar P."/>
            <person name="Natvig D.O."/>
            <person name="Lalanne C."/>
            <person name="Gautier V."/>
            <person name="Ament-Velasquez S.L."/>
            <person name="Kruys A."/>
            <person name="Hutchinson M.I."/>
            <person name="Powell A.J."/>
            <person name="Barry K."/>
            <person name="Miller A.N."/>
            <person name="Grigoriev I.V."/>
            <person name="Debuchy R."/>
            <person name="Gladieux P."/>
            <person name="Hiltunen Thoren M."/>
            <person name="Johannesson H."/>
        </authorList>
    </citation>
    <scope>NUCLEOTIDE SEQUENCE</scope>
    <source>
        <strain evidence="3">CBS 958.72</strain>
    </source>
</reference>
<accession>A0AAE0KB85</accession>
<feature type="compositionally biased region" description="Low complexity" evidence="1">
    <location>
        <begin position="27"/>
        <end position="44"/>
    </location>
</feature>
<keyword evidence="2" id="KW-0472">Membrane</keyword>
<dbReference type="Proteomes" id="UP001287356">
    <property type="component" value="Unassembled WGS sequence"/>
</dbReference>
<evidence type="ECO:0000256" key="2">
    <source>
        <dbReference type="SAM" id="Phobius"/>
    </source>
</evidence>
<keyword evidence="4" id="KW-1185">Reference proteome</keyword>
<protein>
    <submittedName>
        <fullName evidence="3">Uncharacterized protein</fullName>
    </submittedName>
</protein>
<organism evidence="3 4">
    <name type="scientific">Lasiosphaeria ovina</name>
    <dbReference type="NCBI Taxonomy" id="92902"/>
    <lineage>
        <taxon>Eukaryota</taxon>
        <taxon>Fungi</taxon>
        <taxon>Dikarya</taxon>
        <taxon>Ascomycota</taxon>
        <taxon>Pezizomycotina</taxon>
        <taxon>Sordariomycetes</taxon>
        <taxon>Sordariomycetidae</taxon>
        <taxon>Sordariales</taxon>
        <taxon>Lasiosphaeriaceae</taxon>
        <taxon>Lasiosphaeria</taxon>
    </lineage>
</organism>
<dbReference type="AlphaFoldDB" id="A0AAE0KB85"/>
<sequence>MAIAVPASSRRRLRVAGPGYDPRLYGSPSSSSSSYSSSSSSSSSLPARPRRLFSFAWQAPIMLLGSSVVFTFVSFITHVYDAARTAAVWGPEMITAVCVTISLCYGLGAYLVCWATLGWTVQEQIQTYVTTRKNGVWALAAEN</sequence>
<dbReference type="EMBL" id="JAULSN010000004">
    <property type="protein sequence ID" value="KAK3373431.1"/>
    <property type="molecule type" value="Genomic_DNA"/>
</dbReference>
<name>A0AAE0KB85_9PEZI</name>
<reference evidence="3" key="2">
    <citation type="submission" date="2023-06" db="EMBL/GenBank/DDBJ databases">
        <authorList>
            <consortium name="Lawrence Berkeley National Laboratory"/>
            <person name="Haridas S."/>
            <person name="Hensen N."/>
            <person name="Bonometti L."/>
            <person name="Westerberg I."/>
            <person name="Brannstrom I.O."/>
            <person name="Guillou S."/>
            <person name="Cros-Aarteil S."/>
            <person name="Calhoun S."/>
            <person name="Kuo A."/>
            <person name="Mondo S."/>
            <person name="Pangilinan J."/>
            <person name="Riley R."/>
            <person name="Labutti K."/>
            <person name="Andreopoulos B."/>
            <person name="Lipzen A."/>
            <person name="Chen C."/>
            <person name="Yanf M."/>
            <person name="Daum C."/>
            <person name="Ng V."/>
            <person name="Clum A."/>
            <person name="Steindorff A."/>
            <person name="Ohm R."/>
            <person name="Martin F."/>
            <person name="Silar P."/>
            <person name="Natvig D."/>
            <person name="Lalanne C."/>
            <person name="Gautier V."/>
            <person name="Ament-Velasquez S.L."/>
            <person name="Kruys A."/>
            <person name="Hutchinson M.I."/>
            <person name="Powell A.J."/>
            <person name="Barry K."/>
            <person name="Miller A.N."/>
            <person name="Grigoriev I.V."/>
            <person name="Debuchy R."/>
            <person name="Gladieux P."/>
            <person name="Thoren M.H."/>
            <person name="Johannesson H."/>
        </authorList>
    </citation>
    <scope>NUCLEOTIDE SEQUENCE</scope>
    <source>
        <strain evidence="3">CBS 958.72</strain>
    </source>
</reference>
<keyword evidence="2" id="KW-1133">Transmembrane helix</keyword>
<evidence type="ECO:0000313" key="4">
    <source>
        <dbReference type="Proteomes" id="UP001287356"/>
    </source>
</evidence>
<evidence type="ECO:0000256" key="1">
    <source>
        <dbReference type="SAM" id="MobiDB-lite"/>
    </source>
</evidence>
<comment type="caution">
    <text evidence="3">The sequence shown here is derived from an EMBL/GenBank/DDBJ whole genome shotgun (WGS) entry which is preliminary data.</text>
</comment>